<evidence type="ECO:0000256" key="3">
    <source>
        <dbReference type="ARBA" id="ARBA00022794"/>
    </source>
</evidence>
<dbReference type="InParanoid" id="Q22BJ2"/>
<dbReference type="AlphaFoldDB" id="Q22BJ2"/>
<dbReference type="HOGENOM" id="CLU_1182136_0_0_1"/>
<evidence type="ECO:0000256" key="7">
    <source>
        <dbReference type="SAM" id="Phobius"/>
    </source>
</evidence>
<keyword evidence="7" id="KW-0472">Membrane</keyword>
<dbReference type="InterPro" id="IPR010796">
    <property type="entry name" value="C2_B9-type_dom"/>
</dbReference>
<evidence type="ECO:0000256" key="5">
    <source>
        <dbReference type="ARBA" id="ARBA00023273"/>
    </source>
</evidence>
<accession>Q22BJ2</accession>
<evidence type="ECO:0000313" key="9">
    <source>
        <dbReference type="Proteomes" id="UP000009168"/>
    </source>
</evidence>
<name>Q22BJ2_TETTS</name>
<gene>
    <name evidence="8" type="ORF">TTHERM_01099210</name>
</gene>
<comment type="subcellular location">
    <subcellularLocation>
        <location evidence="1">Cytoplasm</location>
        <location evidence="1">Cytoskeleton</location>
        <location evidence="1">Cilium basal body</location>
    </subcellularLocation>
</comment>
<dbReference type="RefSeq" id="XP_001030337.3">
    <property type="nucleotide sequence ID" value="XM_001030337.3"/>
</dbReference>
<protein>
    <recommendedName>
        <fullName evidence="6">B9 domain-containing protein 2</fullName>
    </recommendedName>
</protein>
<evidence type="ECO:0000256" key="1">
    <source>
        <dbReference type="ARBA" id="ARBA00004120"/>
    </source>
</evidence>
<keyword evidence="7" id="KW-0812">Transmembrane</keyword>
<dbReference type="GO" id="GO:0036038">
    <property type="term" value="C:MKS complex"/>
    <property type="evidence" value="ECO:0007669"/>
    <property type="project" value="TreeGrafter"/>
</dbReference>
<feature type="transmembrane region" description="Helical" evidence="7">
    <location>
        <begin position="37"/>
        <end position="59"/>
    </location>
</feature>
<reference evidence="9" key="1">
    <citation type="journal article" date="2006" name="PLoS Biol.">
        <title>Macronuclear genome sequence of the ciliate Tetrahymena thermophila, a model eukaryote.</title>
        <authorList>
            <person name="Eisen J.A."/>
            <person name="Coyne R.S."/>
            <person name="Wu M."/>
            <person name="Wu D."/>
            <person name="Thiagarajan M."/>
            <person name="Wortman J.R."/>
            <person name="Badger J.H."/>
            <person name="Ren Q."/>
            <person name="Amedeo P."/>
            <person name="Jones K.M."/>
            <person name="Tallon L.J."/>
            <person name="Delcher A.L."/>
            <person name="Salzberg S.L."/>
            <person name="Silva J.C."/>
            <person name="Haas B.J."/>
            <person name="Majoros W.H."/>
            <person name="Farzad M."/>
            <person name="Carlton J.M."/>
            <person name="Smith R.K. Jr."/>
            <person name="Garg J."/>
            <person name="Pearlman R.E."/>
            <person name="Karrer K.M."/>
            <person name="Sun L."/>
            <person name="Manning G."/>
            <person name="Elde N.C."/>
            <person name="Turkewitz A.P."/>
            <person name="Asai D.J."/>
            <person name="Wilkes D.E."/>
            <person name="Wang Y."/>
            <person name="Cai H."/>
            <person name="Collins K."/>
            <person name="Stewart B.A."/>
            <person name="Lee S.R."/>
            <person name="Wilamowska K."/>
            <person name="Weinberg Z."/>
            <person name="Ruzzo W.L."/>
            <person name="Wloga D."/>
            <person name="Gaertig J."/>
            <person name="Frankel J."/>
            <person name="Tsao C.-C."/>
            <person name="Gorovsky M.A."/>
            <person name="Keeling P.J."/>
            <person name="Waller R.F."/>
            <person name="Patron N.J."/>
            <person name="Cherry J.M."/>
            <person name="Stover N.A."/>
            <person name="Krieger C.J."/>
            <person name="del Toro C."/>
            <person name="Ryder H.F."/>
            <person name="Williamson S.C."/>
            <person name="Barbeau R.A."/>
            <person name="Hamilton E.P."/>
            <person name="Orias E."/>
        </authorList>
    </citation>
    <scope>NUCLEOTIDE SEQUENCE [LARGE SCALE GENOMIC DNA]</scope>
    <source>
        <strain evidence="9">SB210</strain>
    </source>
</reference>
<feature type="transmembrane region" description="Helical" evidence="7">
    <location>
        <begin position="65"/>
        <end position="88"/>
    </location>
</feature>
<organism evidence="8 9">
    <name type="scientific">Tetrahymena thermophila (strain SB210)</name>
    <dbReference type="NCBI Taxonomy" id="312017"/>
    <lineage>
        <taxon>Eukaryota</taxon>
        <taxon>Sar</taxon>
        <taxon>Alveolata</taxon>
        <taxon>Ciliophora</taxon>
        <taxon>Intramacronucleata</taxon>
        <taxon>Oligohymenophorea</taxon>
        <taxon>Hymenostomatida</taxon>
        <taxon>Tetrahymenina</taxon>
        <taxon>Tetrahymenidae</taxon>
        <taxon>Tetrahymena</taxon>
    </lineage>
</organism>
<dbReference type="EMBL" id="GG662602">
    <property type="protein sequence ID" value="EAR82674.3"/>
    <property type="molecule type" value="Genomic_DNA"/>
</dbReference>
<evidence type="ECO:0000313" key="8">
    <source>
        <dbReference type="EMBL" id="EAR82674.3"/>
    </source>
</evidence>
<dbReference type="PANTHER" id="PTHR12968:SF2">
    <property type="entry name" value="B9 DOMAIN-CONTAINING PROTEIN 2"/>
    <property type="match status" value="1"/>
</dbReference>
<sequence>MNTLLQFPKNKKIIFLILIWAIFNFSYLFLKILSISYLKFSIQILKIFIQILHIVISQIKIKKILIIWLDILFFQSNNLSIAIFLSYFQIFIRKIIKVYFLIQSQIYIFQKYLDIKKLAQKIEMSGYNNYNFPNQRPMDNYQLQFNKEISTKLKAKGDCIAQAFFIGQIVGGINFSSDEGLFCELVLDVGPQWNMIRGAQQRNENSQNDFKSIQTQTAYAEENQMFIWSHPLDLEFKVGSINGWPKGILKIWRLDDTNKIDIISYGVVNFPRQDGFHRLEVDTWSPIGDWSYQNFQFYLGTQPRLANLDLTKYSDKRHEMLGVSNGKVIFELEVMLRNFQVVDVTGQENSLKNPNF</sequence>
<dbReference type="PANTHER" id="PTHR12968">
    <property type="entry name" value="B9 DOMAIN-CONTAINING"/>
    <property type="match status" value="1"/>
</dbReference>
<dbReference type="OrthoDB" id="184109at2759"/>
<evidence type="ECO:0000256" key="6">
    <source>
        <dbReference type="ARBA" id="ARBA00039272"/>
    </source>
</evidence>
<keyword evidence="7" id="KW-1133">Transmembrane helix</keyword>
<evidence type="ECO:0000256" key="4">
    <source>
        <dbReference type="ARBA" id="ARBA00023212"/>
    </source>
</evidence>
<keyword evidence="3" id="KW-0970">Cilium biogenesis/degradation</keyword>
<dbReference type="PROSITE" id="PS51381">
    <property type="entry name" value="C2_B9"/>
    <property type="match status" value="1"/>
</dbReference>
<dbReference type="GeneID" id="7844908"/>
<keyword evidence="2" id="KW-0963">Cytoplasm</keyword>
<evidence type="ECO:0000256" key="2">
    <source>
        <dbReference type="ARBA" id="ARBA00022490"/>
    </source>
</evidence>
<dbReference type="Proteomes" id="UP000009168">
    <property type="component" value="Unassembled WGS sequence"/>
</dbReference>
<keyword evidence="5" id="KW-0966">Cell projection</keyword>
<keyword evidence="4" id="KW-0206">Cytoskeleton</keyword>
<keyword evidence="9" id="KW-1185">Reference proteome</keyword>
<dbReference type="KEGG" id="tet:TTHERM_01099210"/>
<proteinExistence type="predicted"/>
<dbReference type="Pfam" id="PF07162">
    <property type="entry name" value="B9-C2"/>
    <property type="match status" value="1"/>
</dbReference>
<dbReference type="GO" id="GO:0060271">
    <property type="term" value="P:cilium assembly"/>
    <property type="evidence" value="ECO:0007669"/>
    <property type="project" value="TreeGrafter"/>
</dbReference>
<dbReference type="STRING" id="312017.Q22BJ2"/>
<dbReference type="eggNOG" id="KOG4028">
    <property type="taxonomic scope" value="Eukaryota"/>
</dbReference>
<feature type="transmembrane region" description="Helical" evidence="7">
    <location>
        <begin position="12"/>
        <end position="30"/>
    </location>
</feature>